<dbReference type="KEGG" id="adl:AURDEDRAFT_177150"/>
<keyword evidence="3" id="KW-1185">Reference proteome</keyword>
<dbReference type="AlphaFoldDB" id="J0WPH6"/>
<sequence>MFVRKLFIFPSSRATPTAIPPTPRSPVTSDPPFFAGRSGTSNPSRGHRLRDYFSAAACVTQCPATRRPRADRLDGGEKRRGRDRVRRRRCFLVALPIGIGELACFADVQAGPMTELASSSDAGRWISTCAR</sequence>
<dbReference type="Proteomes" id="UP000006514">
    <property type="component" value="Unassembled WGS sequence"/>
</dbReference>
<gene>
    <name evidence="2" type="ORF">AURDEDRAFT_177150</name>
</gene>
<evidence type="ECO:0000256" key="1">
    <source>
        <dbReference type="SAM" id="MobiDB-lite"/>
    </source>
</evidence>
<name>J0WPH6_AURST</name>
<proteinExistence type="predicted"/>
<protein>
    <submittedName>
        <fullName evidence="2">Uncharacterized protein</fullName>
    </submittedName>
</protein>
<reference evidence="3" key="1">
    <citation type="journal article" date="2012" name="Science">
        <title>The Paleozoic origin of enzymatic lignin decomposition reconstructed from 31 fungal genomes.</title>
        <authorList>
            <person name="Floudas D."/>
            <person name="Binder M."/>
            <person name="Riley R."/>
            <person name="Barry K."/>
            <person name="Blanchette R.A."/>
            <person name="Henrissat B."/>
            <person name="Martinez A.T."/>
            <person name="Otillar R."/>
            <person name="Spatafora J.W."/>
            <person name="Yadav J.S."/>
            <person name="Aerts A."/>
            <person name="Benoit I."/>
            <person name="Boyd A."/>
            <person name="Carlson A."/>
            <person name="Copeland A."/>
            <person name="Coutinho P.M."/>
            <person name="de Vries R.P."/>
            <person name="Ferreira P."/>
            <person name="Findley K."/>
            <person name="Foster B."/>
            <person name="Gaskell J."/>
            <person name="Glotzer D."/>
            <person name="Gorecki P."/>
            <person name="Heitman J."/>
            <person name="Hesse C."/>
            <person name="Hori C."/>
            <person name="Igarashi K."/>
            <person name="Jurgens J.A."/>
            <person name="Kallen N."/>
            <person name="Kersten P."/>
            <person name="Kohler A."/>
            <person name="Kuees U."/>
            <person name="Kumar T.K.A."/>
            <person name="Kuo A."/>
            <person name="LaButti K."/>
            <person name="Larrondo L.F."/>
            <person name="Lindquist E."/>
            <person name="Ling A."/>
            <person name="Lombard V."/>
            <person name="Lucas S."/>
            <person name="Lundell T."/>
            <person name="Martin R."/>
            <person name="McLaughlin D.J."/>
            <person name="Morgenstern I."/>
            <person name="Morin E."/>
            <person name="Murat C."/>
            <person name="Nagy L.G."/>
            <person name="Nolan M."/>
            <person name="Ohm R.A."/>
            <person name="Patyshakuliyeva A."/>
            <person name="Rokas A."/>
            <person name="Ruiz-Duenas F.J."/>
            <person name="Sabat G."/>
            <person name="Salamov A."/>
            <person name="Samejima M."/>
            <person name="Schmutz J."/>
            <person name="Slot J.C."/>
            <person name="St John F."/>
            <person name="Stenlid J."/>
            <person name="Sun H."/>
            <person name="Sun S."/>
            <person name="Syed K."/>
            <person name="Tsang A."/>
            <person name="Wiebenga A."/>
            <person name="Young D."/>
            <person name="Pisabarro A."/>
            <person name="Eastwood D.C."/>
            <person name="Martin F."/>
            <person name="Cullen D."/>
            <person name="Grigoriev I.V."/>
            <person name="Hibbett D.S."/>
        </authorList>
    </citation>
    <scope>NUCLEOTIDE SEQUENCE [LARGE SCALE GENOMIC DNA]</scope>
    <source>
        <strain evidence="3">TFB10046</strain>
    </source>
</reference>
<dbReference type="InParanoid" id="J0WPH6"/>
<dbReference type="EMBL" id="JH688088">
    <property type="protein sequence ID" value="EJD33772.1"/>
    <property type="molecule type" value="Genomic_DNA"/>
</dbReference>
<accession>J0WPH6</accession>
<evidence type="ECO:0000313" key="2">
    <source>
        <dbReference type="EMBL" id="EJD33772.1"/>
    </source>
</evidence>
<organism evidence="2 3">
    <name type="scientific">Auricularia subglabra (strain TFB-10046 / SS5)</name>
    <name type="common">White-rot fungus</name>
    <name type="synonym">Auricularia delicata (strain TFB10046)</name>
    <dbReference type="NCBI Taxonomy" id="717982"/>
    <lineage>
        <taxon>Eukaryota</taxon>
        <taxon>Fungi</taxon>
        <taxon>Dikarya</taxon>
        <taxon>Basidiomycota</taxon>
        <taxon>Agaricomycotina</taxon>
        <taxon>Agaricomycetes</taxon>
        <taxon>Auriculariales</taxon>
        <taxon>Auriculariaceae</taxon>
        <taxon>Auricularia</taxon>
    </lineage>
</organism>
<evidence type="ECO:0000313" key="3">
    <source>
        <dbReference type="Proteomes" id="UP000006514"/>
    </source>
</evidence>
<feature type="region of interest" description="Disordered" evidence="1">
    <location>
        <begin position="14"/>
        <end position="46"/>
    </location>
</feature>